<keyword evidence="4" id="KW-0106">Calcium</keyword>
<dbReference type="Proteomes" id="UP001172082">
    <property type="component" value="Unassembled WGS sequence"/>
</dbReference>
<dbReference type="PANTHER" id="PTHR42693">
    <property type="entry name" value="ARYLSULFATASE FAMILY MEMBER"/>
    <property type="match status" value="1"/>
</dbReference>
<evidence type="ECO:0000256" key="4">
    <source>
        <dbReference type="ARBA" id="ARBA00022837"/>
    </source>
</evidence>
<dbReference type="PROSITE" id="PS00523">
    <property type="entry name" value="SULFATASE_1"/>
    <property type="match status" value="1"/>
</dbReference>
<comment type="similarity">
    <text evidence="1">Belongs to the sulfatase family.</text>
</comment>
<gene>
    <name evidence="6" type="ORF">QQ008_11005</name>
</gene>
<feature type="domain" description="Sulfatase N-terminal" evidence="5">
    <location>
        <begin position="34"/>
        <end position="377"/>
    </location>
</feature>
<dbReference type="InterPro" id="IPR000917">
    <property type="entry name" value="Sulfatase_N"/>
</dbReference>
<dbReference type="SUPFAM" id="SSF53649">
    <property type="entry name" value="Alkaline phosphatase-like"/>
    <property type="match status" value="1"/>
</dbReference>
<keyword evidence="3" id="KW-0378">Hydrolase</keyword>
<proteinExistence type="inferred from homology"/>
<dbReference type="Gene3D" id="3.40.720.10">
    <property type="entry name" value="Alkaline Phosphatase, subunit A"/>
    <property type="match status" value="1"/>
</dbReference>
<dbReference type="InterPro" id="IPR017850">
    <property type="entry name" value="Alkaline_phosphatase_core_sf"/>
</dbReference>
<dbReference type="InterPro" id="IPR050738">
    <property type="entry name" value="Sulfatase"/>
</dbReference>
<reference evidence="6" key="1">
    <citation type="submission" date="2023-06" db="EMBL/GenBank/DDBJ databases">
        <title>Genomic of Parafulvivirga corallium.</title>
        <authorList>
            <person name="Wang G."/>
        </authorList>
    </citation>
    <scope>NUCLEOTIDE SEQUENCE</scope>
    <source>
        <strain evidence="6">BMA10</strain>
    </source>
</reference>
<keyword evidence="7" id="KW-1185">Reference proteome</keyword>
<keyword evidence="2" id="KW-0479">Metal-binding</keyword>
<protein>
    <submittedName>
        <fullName evidence="6">Sulfatase</fullName>
    </submittedName>
</protein>
<comment type="caution">
    <text evidence="6">The sequence shown here is derived from an EMBL/GenBank/DDBJ whole genome shotgun (WGS) entry which is preliminary data.</text>
</comment>
<evidence type="ECO:0000313" key="6">
    <source>
        <dbReference type="EMBL" id="MDN5201898.1"/>
    </source>
</evidence>
<dbReference type="Gene3D" id="3.30.1120.10">
    <property type="match status" value="1"/>
</dbReference>
<evidence type="ECO:0000259" key="5">
    <source>
        <dbReference type="Pfam" id="PF00884"/>
    </source>
</evidence>
<sequence length="498" mass="57152">MKSGLINRISILLLLTIAFSNCSEPEEGDKSQAPNLLIIYPDQMRGQAMGFLGDEPVLTPNLDRFAGESLVLTEAVANFPICSPSRAMLMTGKYPHANGVLHNCNTLSEPFGHELKESAVCWSDILSDKGYDLGYIGKWHLDNPREPYVDTENNKGTIKWNEWTPSHKRHGFNFWYAYGTYDHHMRPMYWKTDAGREAFHFVDQWGPEHEADVAIDYIKNKSQERDPSKPFALMVSINPPHSPYAAVPEKYKKPYETIPMDSLTKRLNIPEKGTQWGDFYRNNIKDYYAMITGVDEQFGRILKALKEEGLDKNTIVVFTSDHGNCLGIQNIGSKDYHYEESMTVPFIIRWPEKIKGGTDDLLISTPDIYPTLMELMGFKESIPEDIMGTSYASNFLTGEGPRPTSQLYMYVYPGEPDVGRRGIRTDHYTLMINYRPNEGNAWWQQNQADSIELFNNYEDPYQLTNIAGTQPALEKKLSEELKQWLQKTRDPWIKHFPD</sequence>
<evidence type="ECO:0000256" key="3">
    <source>
        <dbReference type="ARBA" id="ARBA00022801"/>
    </source>
</evidence>
<name>A0ABT8KN73_9BACT</name>
<dbReference type="EMBL" id="JAUJEA010000003">
    <property type="protein sequence ID" value="MDN5201898.1"/>
    <property type="molecule type" value="Genomic_DNA"/>
</dbReference>
<evidence type="ECO:0000313" key="7">
    <source>
        <dbReference type="Proteomes" id="UP001172082"/>
    </source>
</evidence>
<organism evidence="6 7">
    <name type="scientific">Splendidivirga corallicola</name>
    <dbReference type="NCBI Taxonomy" id="3051826"/>
    <lineage>
        <taxon>Bacteria</taxon>
        <taxon>Pseudomonadati</taxon>
        <taxon>Bacteroidota</taxon>
        <taxon>Cytophagia</taxon>
        <taxon>Cytophagales</taxon>
        <taxon>Splendidivirgaceae</taxon>
        <taxon>Splendidivirga</taxon>
    </lineage>
</organism>
<evidence type="ECO:0000256" key="2">
    <source>
        <dbReference type="ARBA" id="ARBA00022723"/>
    </source>
</evidence>
<dbReference type="PANTHER" id="PTHR42693:SF53">
    <property type="entry name" value="ENDO-4-O-SULFATASE"/>
    <property type="match status" value="1"/>
</dbReference>
<dbReference type="RefSeq" id="WP_346751922.1">
    <property type="nucleotide sequence ID" value="NZ_JAUJEA010000003.1"/>
</dbReference>
<dbReference type="CDD" id="cd16034">
    <property type="entry name" value="sulfatase_like"/>
    <property type="match status" value="1"/>
</dbReference>
<dbReference type="Pfam" id="PF00884">
    <property type="entry name" value="Sulfatase"/>
    <property type="match status" value="1"/>
</dbReference>
<accession>A0ABT8KN73</accession>
<dbReference type="InterPro" id="IPR024607">
    <property type="entry name" value="Sulfatase_CS"/>
</dbReference>
<evidence type="ECO:0000256" key="1">
    <source>
        <dbReference type="ARBA" id="ARBA00008779"/>
    </source>
</evidence>